<dbReference type="Pfam" id="PF07172">
    <property type="entry name" value="GRP"/>
    <property type="match status" value="1"/>
</dbReference>
<sequence length="131" mass="12362">MGSKAILLIGFFLAMVLLISSEVAAINIDPSTEKTEGDAYPGRGGYNRGGGKGGGYPGRGGGGKGGGYPGHGGGGGGGGGYPGHGGGGGGGGYPGHGGGGGGCPHGCCGPRYRGSRCRCCSFAGEKVDAQP</sequence>
<evidence type="ECO:0000256" key="1">
    <source>
        <dbReference type="SAM" id="MobiDB-lite"/>
    </source>
</evidence>
<dbReference type="InterPro" id="IPR010800">
    <property type="entry name" value="GRP"/>
</dbReference>
<evidence type="ECO:0000256" key="2">
    <source>
        <dbReference type="SAM" id="SignalP"/>
    </source>
</evidence>
<proteinExistence type="predicted"/>
<keyword evidence="4" id="KW-1185">Reference proteome</keyword>
<keyword evidence="2" id="KW-0732">Signal</keyword>
<feature type="signal peptide" evidence="2">
    <location>
        <begin position="1"/>
        <end position="25"/>
    </location>
</feature>
<reference evidence="3 4" key="1">
    <citation type="submission" date="2024-12" db="EMBL/GenBank/DDBJ databases">
        <title>The unique morphological basis and parallel evolutionary history of personate flowers in Penstemon.</title>
        <authorList>
            <person name="Depatie T.H."/>
            <person name="Wessinger C.A."/>
        </authorList>
    </citation>
    <scope>NUCLEOTIDE SEQUENCE [LARGE SCALE GENOMIC DNA]</scope>
    <source>
        <strain evidence="3">WTNN_2</strain>
        <tissue evidence="3">Leaf</tissue>
    </source>
</reference>
<evidence type="ECO:0000313" key="3">
    <source>
        <dbReference type="EMBL" id="KAL3813190.1"/>
    </source>
</evidence>
<name>A0ABD3RJT8_9LAMI</name>
<dbReference type="PANTHER" id="PTHR37389">
    <property type="entry name" value="NODULIN-24"/>
    <property type="match status" value="1"/>
</dbReference>
<feature type="chain" id="PRO_5044778249" description="Glycine-rich protein" evidence="2">
    <location>
        <begin position="26"/>
        <end position="131"/>
    </location>
</feature>
<evidence type="ECO:0000313" key="4">
    <source>
        <dbReference type="Proteomes" id="UP001634393"/>
    </source>
</evidence>
<gene>
    <name evidence="3" type="ORF">ACJIZ3_014458</name>
</gene>
<protein>
    <recommendedName>
        <fullName evidence="5">Glycine-rich protein</fullName>
    </recommendedName>
</protein>
<comment type="caution">
    <text evidence="3">The sequence shown here is derived from an EMBL/GenBank/DDBJ whole genome shotgun (WGS) entry which is preliminary data.</text>
</comment>
<dbReference type="AlphaFoldDB" id="A0ABD3RJT8"/>
<accession>A0ABD3RJT8</accession>
<dbReference type="EMBL" id="JBJXBP010000008">
    <property type="protein sequence ID" value="KAL3813190.1"/>
    <property type="molecule type" value="Genomic_DNA"/>
</dbReference>
<evidence type="ECO:0008006" key="5">
    <source>
        <dbReference type="Google" id="ProtNLM"/>
    </source>
</evidence>
<feature type="region of interest" description="Disordered" evidence="1">
    <location>
        <begin position="32"/>
        <end position="95"/>
    </location>
</feature>
<organism evidence="3 4">
    <name type="scientific">Penstemon smallii</name>
    <dbReference type="NCBI Taxonomy" id="265156"/>
    <lineage>
        <taxon>Eukaryota</taxon>
        <taxon>Viridiplantae</taxon>
        <taxon>Streptophyta</taxon>
        <taxon>Embryophyta</taxon>
        <taxon>Tracheophyta</taxon>
        <taxon>Spermatophyta</taxon>
        <taxon>Magnoliopsida</taxon>
        <taxon>eudicotyledons</taxon>
        <taxon>Gunneridae</taxon>
        <taxon>Pentapetalae</taxon>
        <taxon>asterids</taxon>
        <taxon>lamiids</taxon>
        <taxon>Lamiales</taxon>
        <taxon>Plantaginaceae</taxon>
        <taxon>Cheloneae</taxon>
        <taxon>Penstemon</taxon>
    </lineage>
</organism>
<dbReference type="Proteomes" id="UP001634393">
    <property type="component" value="Unassembled WGS sequence"/>
</dbReference>
<feature type="compositionally biased region" description="Gly residues" evidence="1">
    <location>
        <begin position="42"/>
        <end position="95"/>
    </location>
</feature>
<dbReference type="PANTHER" id="PTHR37389:SF16">
    <property type="entry name" value="GLYCINE-RICH CELL WALL STRUCTURAL PROTEIN"/>
    <property type="match status" value="1"/>
</dbReference>